<evidence type="ECO:0000313" key="3">
    <source>
        <dbReference type="EMBL" id="MBC9245368.1"/>
    </source>
</evidence>
<feature type="transmembrane region" description="Helical" evidence="1">
    <location>
        <begin position="108"/>
        <end position="127"/>
    </location>
</feature>
<comment type="caution">
    <text evidence="3">The sequence shown here is derived from an EMBL/GenBank/DDBJ whole genome shotgun (WGS) entry which is preliminary data.</text>
</comment>
<evidence type="ECO:0000313" key="4">
    <source>
        <dbReference type="Proteomes" id="UP000608594"/>
    </source>
</evidence>
<sequence>MRPADQLTAFVCKSLNAGHDRQAISGAMLQAGWSAKEVAAALDGWADAGNGMPPVPRPGSVIRARSVVSYGLLFISLAMVAWHIVWLGFGIIEAIIPDLSDFGATPHAMRWSIAMLIVFVPLFLLLDRRRDVHLGKEHVRRALPERRWFASVSLLVASLVLIGDLVASVYALLTGDLTIRFAAKAFLVAGVGALVMIYYRGDMNV</sequence>
<feature type="transmembrane region" description="Helical" evidence="1">
    <location>
        <begin position="148"/>
        <end position="173"/>
    </location>
</feature>
<feature type="domain" description="DUF5671" evidence="2">
    <location>
        <begin position="68"/>
        <end position="198"/>
    </location>
</feature>
<reference evidence="3" key="1">
    <citation type="submission" date="2020-08" db="EMBL/GenBank/DDBJ databases">
        <title>Paracoccus amoyensis sp. nov., isolated from the surface seawater at coast of Xiamen, Fujian.</title>
        <authorList>
            <person name="Lyu L."/>
        </authorList>
    </citation>
    <scope>NUCLEOTIDE SEQUENCE</scope>
    <source>
        <strain evidence="3">11-3</strain>
    </source>
</reference>
<name>A0A926G464_9RHOB</name>
<keyword evidence="1" id="KW-0472">Membrane</keyword>
<dbReference type="Proteomes" id="UP000608594">
    <property type="component" value="Unassembled WGS sequence"/>
</dbReference>
<dbReference type="AlphaFoldDB" id="A0A926G464"/>
<keyword evidence="1" id="KW-0812">Transmembrane</keyword>
<keyword evidence="1" id="KW-1133">Transmembrane helix</keyword>
<evidence type="ECO:0000256" key="1">
    <source>
        <dbReference type="SAM" id="Phobius"/>
    </source>
</evidence>
<keyword evidence="4" id="KW-1185">Reference proteome</keyword>
<accession>A0A926G464</accession>
<dbReference type="EMBL" id="JACOQL010000001">
    <property type="protein sequence ID" value="MBC9245368.1"/>
    <property type="molecule type" value="Genomic_DNA"/>
</dbReference>
<dbReference type="InterPro" id="IPR043728">
    <property type="entry name" value="DUF5671"/>
</dbReference>
<dbReference type="Pfam" id="PF18920">
    <property type="entry name" value="DUF5671"/>
    <property type="match status" value="1"/>
</dbReference>
<proteinExistence type="predicted"/>
<gene>
    <name evidence="3" type="ORF">H4P12_01265</name>
</gene>
<organism evidence="3 4">
    <name type="scientific">Paracoccus amoyensis</name>
    <dbReference type="NCBI Taxonomy" id="2760093"/>
    <lineage>
        <taxon>Bacteria</taxon>
        <taxon>Pseudomonadati</taxon>
        <taxon>Pseudomonadota</taxon>
        <taxon>Alphaproteobacteria</taxon>
        <taxon>Rhodobacterales</taxon>
        <taxon>Paracoccaceae</taxon>
        <taxon>Paracoccus</taxon>
    </lineage>
</organism>
<feature type="transmembrane region" description="Helical" evidence="1">
    <location>
        <begin position="67"/>
        <end position="96"/>
    </location>
</feature>
<evidence type="ECO:0000259" key="2">
    <source>
        <dbReference type="Pfam" id="PF18920"/>
    </source>
</evidence>
<protein>
    <recommendedName>
        <fullName evidence="2">DUF5671 domain-containing protein</fullName>
    </recommendedName>
</protein>
<feature type="transmembrane region" description="Helical" evidence="1">
    <location>
        <begin position="179"/>
        <end position="199"/>
    </location>
</feature>